<accession>X6P366</accession>
<dbReference type="EMBL" id="ASPP01004146">
    <property type="protein sequence ID" value="ETO32524.1"/>
    <property type="molecule type" value="Genomic_DNA"/>
</dbReference>
<evidence type="ECO:0000313" key="1">
    <source>
        <dbReference type="EMBL" id="ETO32524.1"/>
    </source>
</evidence>
<sequence>MSQDKVITSLYDQIESVEQDKGLEGIKNAFEKMRDDIAEFEEIRTRLKDILKHSRLKASAKVSGELDQMMTKLMEWKLTFVKELRNSSVAINGLMASTTDKKEEIMAFQKCIKDVTEKSEQNRQTMRIVSSICEWVKTERESLEKIINSWEILHQK</sequence>
<organism evidence="1 2">
    <name type="scientific">Reticulomyxa filosa</name>
    <dbReference type="NCBI Taxonomy" id="46433"/>
    <lineage>
        <taxon>Eukaryota</taxon>
        <taxon>Sar</taxon>
        <taxon>Rhizaria</taxon>
        <taxon>Retaria</taxon>
        <taxon>Foraminifera</taxon>
        <taxon>Monothalamids</taxon>
        <taxon>Reticulomyxidae</taxon>
        <taxon>Reticulomyxa</taxon>
    </lineage>
</organism>
<evidence type="ECO:0000313" key="2">
    <source>
        <dbReference type="Proteomes" id="UP000023152"/>
    </source>
</evidence>
<feature type="non-terminal residue" evidence="1">
    <location>
        <position position="156"/>
    </location>
</feature>
<keyword evidence="2" id="KW-1185">Reference proteome</keyword>
<dbReference type="AlphaFoldDB" id="X6P366"/>
<gene>
    <name evidence="1" type="ORF">RFI_04593</name>
</gene>
<reference evidence="1 2" key="1">
    <citation type="journal article" date="2013" name="Curr. Biol.">
        <title>The Genome of the Foraminiferan Reticulomyxa filosa.</title>
        <authorList>
            <person name="Glockner G."/>
            <person name="Hulsmann N."/>
            <person name="Schleicher M."/>
            <person name="Noegel A.A."/>
            <person name="Eichinger L."/>
            <person name="Gallinger C."/>
            <person name="Pawlowski J."/>
            <person name="Sierra R."/>
            <person name="Euteneuer U."/>
            <person name="Pillet L."/>
            <person name="Moustafa A."/>
            <person name="Platzer M."/>
            <person name="Groth M."/>
            <person name="Szafranski K."/>
            <person name="Schliwa M."/>
        </authorList>
    </citation>
    <scope>NUCLEOTIDE SEQUENCE [LARGE SCALE GENOMIC DNA]</scope>
</reference>
<comment type="caution">
    <text evidence="1">The sequence shown here is derived from an EMBL/GenBank/DDBJ whole genome shotgun (WGS) entry which is preliminary data.</text>
</comment>
<dbReference type="Proteomes" id="UP000023152">
    <property type="component" value="Unassembled WGS sequence"/>
</dbReference>
<protein>
    <recommendedName>
        <fullName evidence="3">Viral A-type inclusion protein</fullName>
    </recommendedName>
</protein>
<name>X6P366_RETFI</name>
<evidence type="ECO:0008006" key="3">
    <source>
        <dbReference type="Google" id="ProtNLM"/>
    </source>
</evidence>
<proteinExistence type="predicted"/>